<sequence>MENKLFISFQRGYIKRKGTPLTDDVVLFDSFDATKKAKFFSVSEWRTLDYREIPFPPVEDKYKFPSNLFLLIKKKLKNIDFHYLEYGSDVKILSQRFFDFLIKNGLNKEQFEFSDLQLVDKDGNIVTDGKFVALRFGLFDDHLFDFSKQTSVRTKINGNTNYLYPNLRLQGTDVRTVFVIKDFAYRSSLIFSGQSVLTEILKSFEGIDIYSVADYPFIYANQYEEDALKCKQLSLHAER</sequence>
<organism evidence="2 3">
    <name type="scientific">Sphingobacterium spiritivorum</name>
    <name type="common">Flavobacterium spiritivorum</name>
    <dbReference type="NCBI Taxonomy" id="258"/>
    <lineage>
        <taxon>Bacteria</taxon>
        <taxon>Pseudomonadati</taxon>
        <taxon>Bacteroidota</taxon>
        <taxon>Sphingobacteriia</taxon>
        <taxon>Sphingobacteriales</taxon>
        <taxon>Sphingobacteriaceae</taxon>
        <taxon>Sphingobacterium</taxon>
    </lineage>
</organism>
<reference evidence="2 3" key="1">
    <citation type="submission" date="2018-06" db="EMBL/GenBank/DDBJ databases">
        <authorList>
            <consortium name="Pathogen Informatics"/>
            <person name="Doyle S."/>
        </authorList>
    </citation>
    <scope>NUCLEOTIDE SEQUENCE [LARGE SCALE GENOMIC DNA]</scope>
    <source>
        <strain evidence="2 3">NCTC11388</strain>
    </source>
</reference>
<dbReference type="AlphaFoldDB" id="A0A380B9U7"/>
<evidence type="ECO:0000259" key="1">
    <source>
        <dbReference type="Pfam" id="PF15570"/>
    </source>
</evidence>
<name>A0A380B9U7_SPHSI</name>
<gene>
    <name evidence="2" type="ORF">NCTC11388_00218</name>
</gene>
<dbReference type="RefSeq" id="WP_181875899.1">
    <property type="nucleotide sequence ID" value="NZ_UGYW01000001.1"/>
</dbReference>
<accession>A0A380B9U7</accession>
<feature type="domain" description="Immunity protein 43" evidence="1">
    <location>
        <begin position="16"/>
        <end position="224"/>
    </location>
</feature>
<evidence type="ECO:0000313" key="2">
    <source>
        <dbReference type="EMBL" id="SUI96922.1"/>
    </source>
</evidence>
<dbReference type="Proteomes" id="UP000254893">
    <property type="component" value="Unassembled WGS sequence"/>
</dbReference>
<proteinExistence type="predicted"/>
<dbReference type="InterPro" id="IPR029079">
    <property type="entry name" value="Imm43"/>
</dbReference>
<dbReference type="Pfam" id="PF15570">
    <property type="entry name" value="Imm43"/>
    <property type="match status" value="1"/>
</dbReference>
<protein>
    <recommendedName>
        <fullName evidence="1">Immunity protein 43 domain-containing protein</fullName>
    </recommendedName>
</protein>
<evidence type="ECO:0000313" key="3">
    <source>
        <dbReference type="Proteomes" id="UP000254893"/>
    </source>
</evidence>
<dbReference type="EMBL" id="UGYW01000001">
    <property type="protein sequence ID" value="SUI96922.1"/>
    <property type="molecule type" value="Genomic_DNA"/>
</dbReference>